<evidence type="ECO:0000259" key="4">
    <source>
        <dbReference type="Pfam" id="PF03486"/>
    </source>
</evidence>
<dbReference type="AlphaFoldDB" id="A0A0D1CPP1"/>
<dbReference type="PATRIC" id="fig|935700.4.peg.1568"/>
<dbReference type="Proteomes" id="UP000032232">
    <property type="component" value="Unassembled WGS sequence"/>
</dbReference>
<evidence type="ECO:0000313" key="6">
    <source>
        <dbReference type="EMBL" id="KIT16727.1"/>
    </source>
</evidence>
<dbReference type="RefSeq" id="WP_089268320.1">
    <property type="nucleotide sequence ID" value="NZ_FZPF01000001.1"/>
</dbReference>
<evidence type="ECO:0000259" key="5">
    <source>
        <dbReference type="Pfam" id="PF22780"/>
    </source>
</evidence>
<dbReference type="Pfam" id="PF03486">
    <property type="entry name" value="HI0933_like"/>
    <property type="match status" value="1"/>
</dbReference>
<dbReference type="Pfam" id="PF22780">
    <property type="entry name" value="HI0933_like_1st"/>
    <property type="match status" value="1"/>
</dbReference>
<dbReference type="SUPFAM" id="SSF51905">
    <property type="entry name" value="FAD/NAD(P)-binding domain"/>
    <property type="match status" value="1"/>
</dbReference>
<feature type="domain" description="RsdA/BaiN/AoA(So)-like Rossmann fold-like" evidence="4">
    <location>
        <begin position="8"/>
        <end position="382"/>
    </location>
</feature>
<dbReference type="PANTHER" id="PTHR42887">
    <property type="entry name" value="OS12G0638800 PROTEIN"/>
    <property type="match status" value="1"/>
</dbReference>
<keyword evidence="3" id="KW-0274">FAD</keyword>
<evidence type="ECO:0000313" key="7">
    <source>
        <dbReference type="Proteomes" id="UP000032232"/>
    </source>
</evidence>
<comment type="cofactor">
    <cofactor evidence="1">
        <name>FAD</name>
        <dbReference type="ChEBI" id="CHEBI:57692"/>
    </cofactor>
</comment>
<accession>A0A0D1CPP1</accession>
<dbReference type="PANTHER" id="PTHR42887:SF1">
    <property type="entry name" value="BLR3961 PROTEIN"/>
    <property type="match status" value="1"/>
</dbReference>
<evidence type="ECO:0000256" key="3">
    <source>
        <dbReference type="ARBA" id="ARBA00022827"/>
    </source>
</evidence>
<gene>
    <name evidence="6" type="ORF">jaqu_15150</name>
</gene>
<evidence type="ECO:0000256" key="1">
    <source>
        <dbReference type="ARBA" id="ARBA00001974"/>
    </source>
</evidence>
<dbReference type="Gene3D" id="3.50.50.60">
    <property type="entry name" value="FAD/NAD(P)-binding domain"/>
    <property type="match status" value="1"/>
</dbReference>
<sequence>MERAPDPTIAVIGAGPAGLMAADVASASGAMVTIYDHMPSPARKFLMAGKSGLNVTRDEDPTTFRAAYRCPPLDPMLRAFGPPEVMAWMEGLGQNIFTGSTRRVFPRVMKASPTLRAWLARLDRQGVTLRRRWRWTGWDGDALTFETPAGPATATPDTTVLAMGGASWRRLGSDGAWAALPGLAPLTAPFAPSNVGLRIDWSAPMIRHFGAALKSIALRAGDMDSRGEVVISAKGLEGGGLYSLTPALREDPPLTADLKPDLTEDTVAARLAKPRGKASLSNHLRKTLRLTPPQIALLREFGGDLVDLPGLIKRLPIRHSGLHDMDEAISTVGGLRWDALDETLMLRDRPGTFAAGEMLDWEAPTGGYLITACLATGAWAGRHATDHAARIKACGTSS</sequence>
<dbReference type="SUPFAM" id="SSF160996">
    <property type="entry name" value="HI0933 insert domain-like"/>
    <property type="match status" value="1"/>
</dbReference>
<feature type="domain" description="RsdA/BaiN/AoA(So)-like insert" evidence="5">
    <location>
        <begin position="192"/>
        <end position="298"/>
    </location>
</feature>
<dbReference type="Gene3D" id="1.10.8.260">
    <property type="entry name" value="HI0933 insert domain-like"/>
    <property type="match status" value="1"/>
</dbReference>
<name>A0A0D1CPP1_9RHOB</name>
<keyword evidence="7" id="KW-1185">Reference proteome</keyword>
<comment type="caution">
    <text evidence="6">The sequence shown here is derived from an EMBL/GenBank/DDBJ whole genome shotgun (WGS) entry which is preliminary data.</text>
</comment>
<dbReference type="STRING" id="935700.jaqu_15150"/>
<reference evidence="6 7" key="1">
    <citation type="submission" date="2015-02" db="EMBL/GenBank/DDBJ databases">
        <title>Genome Sequence of Jannaschia aquimarina DSM28248, a member of the Roseobacter clade.</title>
        <authorList>
            <person name="Voget S."/>
            <person name="Daniel R."/>
        </authorList>
    </citation>
    <scope>NUCLEOTIDE SEQUENCE [LARGE SCALE GENOMIC DNA]</scope>
    <source>
        <strain evidence="6 7">GSW-M26</strain>
    </source>
</reference>
<dbReference type="InterPro" id="IPR055178">
    <property type="entry name" value="RsdA/BaiN/AoA(So)-like_dom"/>
</dbReference>
<dbReference type="NCBIfam" id="TIGR03862">
    <property type="entry name" value="flavo_PP4765"/>
    <property type="match status" value="1"/>
</dbReference>
<protein>
    <submittedName>
        <fullName evidence="6">Putative glutamate synthase subunit beta</fullName>
    </submittedName>
</protein>
<organism evidence="6 7">
    <name type="scientific">Jannaschia aquimarina</name>
    <dbReference type="NCBI Taxonomy" id="935700"/>
    <lineage>
        <taxon>Bacteria</taxon>
        <taxon>Pseudomonadati</taxon>
        <taxon>Pseudomonadota</taxon>
        <taxon>Alphaproteobacteria</taxon>
        <taxon>Rhodobacterales</taxon>
        <taxon>Roseobacteraceae</taxon>
        <taxon>Jannaschia</taxon>
    </lineage>
</organism>
<dbReference type="OrthoDB" id="5288829at2"/>
<dbReference type="InterPro" id="IPR022460">
    <property type="entry name" value="Flavoprotein_PP4765"/>
</dbReference>
<dbReference type="InterPro" id="IPR036188">
    <property type="entry name" value="FAD/NAD-bd_sf"/>
</dbReference>
<keyword evidence="2" id="KW-0285">Flavoprotein</keyword>
<dbReference type="InterPro" id="IPR057661">
    <property type="entry name" value="RsdA/BaiN/AoA(So)_Rossmann"/>
</dbReference>
<dbReference type="PRINTS" id="PR00419">
    <property type="entry name" value="ADXRDTASE"/>
</dbReference>
<dbReference type="Gene3D" id="2.40.30.10">
    <property type="entry name" value="Translation factors"/>
    <property type="match status" value="1"/>
</dbReference>
<proteinExistence type="predicted"/>
<dbReference type="NCBIfam" id="TIGR00275">
    <property type="entry name" value="aminoacetone oxidase family FAD-binding enzyme"/>
    <property type="match status" value="1"/>
</dbReference>
<evidence type="ECO:0000256" key="2">
    <source>
        <dbReference type="ARBA" id="ARBA00022630"/>
    </source>
</evidence>
<dbReference type="EMBL" id="JYFE01000027">
    <property type="protein sequence ID" value="KIT16727.1"/>
    <property type="molecule type" value="Genomic_DNA"/>
</dbReference>
<dbReference type="InterPro" id="IPR023166">
    <property type="entry name" value="BaiN-like_dom_sf"/>
</dbReference>
<dbReference type="InterPro" id="IPR004792">
    <property type="entry name" value="BaiN-like"/>
</dbReference>